<dbReference type="SUPFAM" id="SSF52096">
    <property type="entry name" value="ClpP/crotonase"/>
    <property type="match status" value="2"/>
</dbReference>
<name>A0A381US07_9ZZZZ</name>
<accession>A0A381US07</accession>
<dbReference type="PROSITE" id="PS50989">
    <property type="entry name" value="COA_CT_CTER"/>
    <property type="match status" value="1"/>
</dbReference>
<feature type="domain" description="CoA carboxyltransferase C-terminal" evidence="1">
    <location>
        <begin position="264"/>
        <end position="514"/>
    </location>
</feature>
<dbReference type="PANTHER" id="PTHR43842:SF2">
    <property type="entry name" value="PROPIONYL-COA CARBOXYLASE BETA CHAIN, MITOCHONDRIAL"/>
    <property type="match status" value="1"/>
</dbReference>
<evidence type="ECO:0000259" key="1">
    <source>
        <dbReference type="PROSITE" id="PS50989"/>
    </source>
</evidence>
<dbReference type="InterPro" id="IPR011763">
    <property type="entry name" value="COA_CT_C"/>
</dbReference>
<dbReference type="EMBL" id="UINC01007001">
    <property type="protein sequence ID" value="SVA30880.1"/>
    <property type="molecule type" value="Genomic_DNA"/>
</dbReference>
<reference evidence="2" key="1">
    <citation type="submission" date="2018-05" db="EMBL/GenBank/DDBJ databases">
        <authorList>
            <person name="Lanie J.A."/>
            <person name="Ng W.-L."/>
            <person name="Kazmierczak K.M."/>
            <person name="Andrzejewski T.M."/>
            <person name="Davidsen T.M."/>
            <person name="Wayne K.J."/>
            <person name="Tettelin H."/>
            <person name="Glass J.I."/>
            <person name="Rusch D."/>
            <person name="Podicherti R."/>
            <person name="Tsui H.-C.T."/>
            <person name="Winkler M.E."/>
        </authorList>
    </citation>
    <scope>NUCLEOTIDE SEQUENCE</scope>
</reference>
<dbReference type="AlphaFoldDB" id="A0A381US07"/>
<proteinExistence type="predicted"/>
<dbReference type="PANTHER" id="PTHR43842">
    <property type="entry name" value="PROPIONYL-COA CARBOXYLASE BETA CHAIN"/>
    <property type="match status" value="1"/>
</dbReference>
<organism evidence="2">
    <name type="scientific">marine metagenome</name>
    <dbReference type="NCBI Taxonomy" id="408172"/>
    <lineage>
        <taxon>unclassified sequences</taxon>
        <taxon>metagenomes</taxon>
        <taxon>ecological metagenomes</taxon>
    </lineage>
</organism>
<evidence type="ECO:0000313" key="2">
    <source>
        <dbReference type="EMBL" id="SVA30880.1"/>
    </source>
</evidence>
<dbReference type="GO" id="GO:0004658">
    <property type="term" value="F:propionyl-CoA carboxylase activity"/>
    <property type="evidence" value="ECO:0007669"/>
    <property type="project" value="TreeGrafter"/>
</dbReference>
<dbReference type="Pfam" id="PF01039">
    <property type="entry name" value="Carboxyl_trans"/>
    <property type="match status" value="1"/>
</dbReference>
<sequence length="521" mass="57057">MVWQNEIDELNSRLEMAKGMGGAEGIKRQHDNGKLTVRERIDRLADPGTFQELSALAGSSLYDGNKLVDVKPYPRVIGISKINGMRVLLDGGDFTVRGGAGERGHGSKPSSLKYATQWRLPLVRLLDAVGGSVRTFEQLGRTYLPDGPATSLAVDLLNEVPVVSAVMGSVAGLPAIEACLCHFNVMVKGTSQVFAGGPPVVKAALGYEITKEELGDHHSQVFKSGVIDNLADSEEEAFEIIRNFLSFMPTSVWKKPGRIETGDPSNRRDEELLSVIPRDTKKRYDPYKILGHVLDKDTFFEIAPFYGRSRITGLARVNGYPIGVMINNPNRLGGSTDGAAGEKAMRLWSLCDTFHLPVVSFVDEPGFMVGIDAQNKGIVRAGARMVVAQCRSQSPWISFYMKQAYGVAGQTHHRTTGMYHRYAWPSGKWGSMHIEGGVSAAYRRDIASSDDPETRRLEIEDRLNAMASPFRTAEATGGEGNGHGLDIIDPRDTRPLLCEFVDMAQDMLATQLGPPPFPYMP</sequence>
<dbReference type="InterPro" id="IPR034733">
    <property type="entry name" value="AcCoA_carboxyl_beta"/>
</dbReference>
<protein>
    <recommendedName>
        <fullName evidence="1">CoA carboxyltransferase C-terminal domain-containing protein</fullName>
    </recommendedName>
</protein>
<dbReference type="InterPro" id="IPR029045">
    <property type="entry name" value="ClpP/crotonase-like_dom_sf"/>
</dbReference>
<gene>
    <name evidence="2" type="ORF">METZ01_LOCUS83734</name>
</gene>
<dbReference type="Gene3D" id="3.90.226.10">
    <property type="entry name" value="2-enoyl-CoA Hydratase, Chain A, domain 1"/>
    <property type="match status" value="2"/>
</dbReference>
<dbReference type="InterPro" id="IPR051047">
    <property type="entry name" value="AccD/PCCB"/>
</dbReference>